<sequence>MTDQQPSSSNETNETLLEDAFRAHYHVFRSLLLESSQRPEPYLLQILGEDLQEFAQITENHSHVFSSGDEWDTLRTNLQIMLGDVRVLHERAVESTHSGYPTVVYRVYSGGRGRPRTIIDPDFLRWAYRHRTTSGISRFLGISRTRVRELLLEHEIAPPGQNPFPSETSEEDDDILDPSIPVPEHLPNDVQAHPPSASSGYLSDISDNELDDLIHRLRSHYSRAGIRILDGMLRRLGHIVPYERIRLSLSRIDPVHRVFDRIRIRRRRYSVPGPNFLWHHDGHHGLIRWGIIIHGFIDGYSRYITGMQASNNNTAMTVLLLFLAAILVHGIPSRLRGDHGVENILVAAFMEHLRGIGRGSYIWGRSVHNVRIERLWVDVRVAITATWDENFTELELNFGLDITNSYHIWLLQLLFLPIINSHIEFWVHSWNMHRITMQDGPNRSPDDIFGFDMLVRGLRRDSMNDLDLSNDELEVFGVDWEGLQEDVLLRALRQNYAREGSTSWIGRGGPPPHLNEVRVDPPQISVSLDDLEGILDQRLGALQRGPEKDTVIVLWVHALAIARQFVPGQF</sequence>
<protein>
    <recommendedName>
        <fullName evidence="3">Integrase catalytic domain-containing protein</fullName>
    </recommendedName>
</protein>
<evidence type="ECO:0000313" key="5">
    <source>
        <dbReference type="Proteomes" id="UP001383192"/>
    </source>
</evidence>
<dbReference type="AlphaFoldDB" id="A0AAW0EA68"/>
<accession>A0AAW0EA68</accession>
<dbReference type="GO" id="GO:0003723">
    <property type="term" value="F:RNA binding"/>
    <property type="evidence" value="ECO:0007669"/>
    <property type="project" value="UniProtKB-KW"/>
</dbReference>
<dbReference type="PROSITE" id="PS50994">
    <property type="entry name" value="INTEGRASE"/>
    <property type="match status" value="1"/>
</dbReference>
<dbReference type="InterPro" id="IPR036397">
    <property type="entry name" value="RNaseH_sf"/>
</dbReference>
<reference evidence="4 5" key="1">
    <citation type="submission" date="2024-01" db="EMBL/GenBank/DDBJ databases">
        <title>A draft genome for a cacao thread blight-causing isolate of Paramarasmius palmivorus.</title>
        <authorList>
            <person name="Baruah I.K."/>
            <person name="Bukari Y."/>
            <person name="Amoako-Attah I."/>
            <person name="Meinhardt L.W."/>
            <person name="Bailey B.A."/>
            <person name="Cohen S.P."/>
        </authorList>
    </citation>
    <scope>NUCLEOTIDE SEQUENCE [LARGE SCALE GENOMIC DNA]</scope>
    <source>
        <strain evidence="4 5">GH-12</strain>
    </source>
</reference>
<dbReference type="SUPFAM" id="SSF53098">
    <property type="entry name" value="Ribonuclease H-like"/>
    <property type="match status" value="1"/>
</dbReference>
<dbReference type="PANTHER" id="PTHR46791:SF5">
    <property type="entry name" value="CLR5 DOMAIN-CONTAINING PROTEIN-RELATED"/>
    <property type="match status" value="1"/>
</dbReference>
<evidence type="ECO:0000256" key="2">
    <source>
        <dbReference type="SAM" id="MobiDB-lite"/>
    </source>
</evidence>
<dbReference type="Proteomes" id="UP001383192">
    <property type="component" value="Unassembled WGS sequence"/>
</dbReference>
<dbReference type="GO" id="GO:0015074">
    <property type="term" value="P:DNA integration"/>
    <property type="evidence" value="ECO:0007669"/>
    <property type="project" value="InterPro"/>
</dbReference>
<dbReference type="InterPro" id="IPR012337">
    <property type="entry name" value="RNaseH-like_sf"/>
</dbReference>
<evidence type="ECO:0000259" key="3">
    <source>
        <dbReference type="PROSITE" id="PS50994"/>
    </source>
</evidence>
<dbReference type="GO" id="GO:0005634">
    <property type="term" value="C:nucleus"/>
    <property type="evidence" value="ECO:0007669"/>
    <property type="project" value="UniProtKB-ARBA"/>
</dbReference>
<feature type="domain" description="Integrase catalytic" evidence="3">
    <location>
        <begin position="268"/>
        <end position="453"/>
    </location>
</feature>
<proteinExistence type="predicted"/>
<keyword evidence="1" id="KW-0694">RNA-binding</keyword>
<dbReference type="InterPro" id="IPR058913">
    <property type="entry name" value="Integrase_dom_put"/>
</dbReference>
<dbReference type="Gene3D" id="3.30.420.10">
    <property type="entry name" value="Ribonuclease H-like superfamily/Ribonuclease H"/>
    <property type="match status" value="1"/>
</dbReference>
<keyword evidence="5" id="KW-1185">Reference proteome</keyword>
<dbReference type="Pfam" id="PF24764">
    <property type="entry name" value="rva_4"/>
    <property type="match status" value="1"/>
</dbReference>
<dbReference type="PANTHER" id="PTHR46791">
    <property type="entry name" value="EXPRESSED PROTEIN"/>
    <property type="match status" value="1"/>
</dbReference>
<evidence type="ECO:0000256" key="1">
    <source>
        <dbReference type="ARBA" id="ARBA00022884"/>
    </source>
</evidence>
<organism evidence="4 5">
    <name type="scientific">Paramarasmius palmivorus</name>
    <dbReference type="NCBI Taxonomy" id="297713"/>
    <lineage>
        <taxon>Eukaryota</taxon>
        <taxon>Fungi</taxon>
        <taxon>Dikarya</taxon>
        <taxon>Basidiomycota</taxon>
        <taxon>Agaricomycotina</taxon>
        <taxon>Agaricomycetes</taxon>
        <taxon>Agaricomycetidae</taxon>
        <taxon>Agaricales</taxon>
        <taxon>Marasmiineae</taxon>
        <taxon>Marasmiaceae</taxon>
        <taxon>Paramarasmius</taxon>
    </lineage>
</organism>
<feature type="region of interest" description="Disordered" evidence="2">
    <location>
        <begin position="156"/>
        <end position="185"/>
    </location>
</feature>
<gene>
    <name evidence="4" type="ORF">VNI00_000699</name>
</gene>
<dbReference type="InterPro" id="IPR001584">
    <property type="entry name" value="Integrase_cat-core"/>
</dbReference>
<name>A0AAW0EA68_9AGAR</name>
<comment type="caution">
    <text evidence="4">The sequence shown here is derived from an EMBL/GenBank/DDBJ whole genome shotgun (WGS) entry which is preliminary data.</text>
</comment>
<dbReference type="EMBL" id="JAYKXP010000002">
    <property type="protein sequence ID" value="KAK7060964.1"/>
    <property type="molecule type" value="Genomic_DNA"/>
</dbReference>
<evidence type="ECO:0000313" key="4">
    <source>
        <dbReference type="EMBL" id="KAK7060964.1"/>
    </source>
</evidence>